<proteinExistence type="predicted"/>
<evidence type="ECO:0000313" key="1">
    <source>
        <dbReference type="EMBL" id="CAF1134337.1"/>
    </source>
</evidence>
<gene>
    <name evidence="2" type="ORF">FNK824_LOCUS36971</name>
    <name evidence="1" type="ORF">SEV965_LOCUS17593</name>
</gene>
<comment type="caution">
    <text evidence="1">The sequence shown here is derived from an EMBL/GenBank/DDBJ whole genome shotgun (WGS) entry which is preliminary data.</text>
</comment>
<protein>
    <submittedName>
        <fullName evidence="1">Uncharacterized protein</fullName>
    </submittedName>
</protein>
<organism evidence="1 3">
    <name type="scientific">Rotaria sordida</name>
    <dbReference type="NCBI Taxonomy" id="392033"/>
    <lineage>
        <taxon>Eukaryota</taxon>
        <taxon>Metazoa</taxon>
        <taxon>Spiralia</taxon>
        <taxon>Gnathifera</taxon>
        <taxon>Rotifera</taxon>
        <taxon>Eurotatoria</taxon>
        <taxon>Bdelloidea</taxon>
        <taxon>Philodinida</taxon>
        <taxon>Philodinidae</taxon>
        <taxon>Rotaria</taxon>
    </lineage>
</organism>
<evidence type="ECO:0000313" key="3">
    <source>
        <dbReference type="Proteomes" id="UP000663889"/>
    </source>
</evidence>
<evidence type="ECO:0000313" key="2">
    <source>
        <dbReference type="EMBL" id="CAF4215176.1"/>
    </source>
</evidence>
<reference evidence="1" key="1">
    <citation type="submission" date="2021-02" db="EMBL/GenBank/DDBJ databases">
        <authorList>
            <person name="Nowell W R."/>
        </authorList>
    </citation>
    <scope>NUCLEOTIDE SEQUENCE</scope>
</reference>
<name>A0A814RL23_9BILA</name>
<dbReference type="EMBL" id="CAJNOU010001012">
    <property type="protein sequence ID" value="CAF1134337.1"/>
    <property type="molecule type" value="Genomic_DNA"/>
</dbReference>
<feature type="non-terminal residue" evidence="1">
    <location>
        <position position="1"/>
    </location>
</feature>
<dbReference type="EMBL" id="CAJOBE010017884">
    <property type="protein sequence ID" value="CAF4215176.1"/>
    <property type="molecule type" value="Genomic_DNA"/>
</dbReference>
<dbReference type="AlphaFoldDB" id="A0A814RL23"/>
<dbReference type="Proteomes" id="UP000663874">
    <property type="component" value="Unassembled WGS sequence"/>
</dbReference>
<sequence length="52" mass="6118">IMILQVYLAYLQDLILAEQDPVRRNSIQQQYDLFVTLLKLSLKQHSKQNLSS</sequence>
<dbReference type="Proteomes" id="UP000663889">
    <property type="component" value="Unassembled WGS sequence"/>
</dbReference>
<accession>A0A814RL23</accession>